<accession>A0A9X2Z4S2</accession>
<keyword evidence="1" id="KW-0732">Signal</keyword>
<evidence type="ECO:0000313" key="3">
    <source>
        <dbReference type="Proteomes" id="UP001141629"/>
    </source>
</evidence>
<name>A0A9X2Z4S2_9MYCO</name>
<dbReference type="Proteomes" id="UP001141629">
    <property type="component" value="Unassembled WGS sequence"/>
</dbReference>
<feature type="signal peptide" evidence="1">
    <location>
        <begin position="1"/>
        <end position="32"/>
    </location>
</feature>
<evidence type="ECO:0000313" key="2">
    <source>
        <dbReference type="EMBL" id="MCV7423029.1"/>
    </source>
</evidence>
<evidence type="ECO:0008006" key="4">
    <source>
        <dbReference type="Google" id="ProtNLM"/>
    </source>
</evidence>
<evidence type="ECO:0000256" key="1">
    <source>
        <dbReference type="SAM" id="SignalP"/>
    </source>
</evidence>
<sequence length="226" mass="23327">MESTIVTRARLLAVATVVGASCALTSTAPAQAADPNCTFVRDSFTVLRKDGTMLIAQSSSGGKAVGPKSTLYVTQQTPLGDTDVLARGTARGAIPARGAIVEFTFDGGGRSDRYFGVITTEGAILGTDGIGWSSPNGSVSCTKLEPGAGAKTATVLKPTDIFDAPNGTGQPYLDANGRNRFAPRGQVALVAPELCDTSTNWCRIVPPSGVNGKAFIYIGEDYGSYP</sequence>
<comment type="caution">
    <text evidence="2">The sequence shown here is derived from an EMBL/GenBank/DDBJ whole genome shotgun (WGS) entry which is preliminary data.</text>
</comment>
<dbReference type="InterPro" id="IPR006311">
    <property type="entry name" value="TAT_signal"/>
</dbReference>
<dbReference type="AlphaFoldDB" id="A0A9X2Z4S2"/>
<dbReference type="PROSITE" id="PS51318">
    <property type="entry name" value="TAT"/>
    <property type="match status" value="1"/>
</dbReference>
<reference evidence="2" key="1">
    <citation type="submission" date="2020-07" db="EMBL/GenBank/DDBJ databases">
        <authorList>
            <person name="Pettersson B.M.F."/>
            <person name="Behra P.R.K."/>
            <person name="Ramesh M."/>
            <person name="Das S."/>
            <person name="Dasgupta S."/>
            <person name="Kirsebom L.A."/>
        </authorList>
    </citation>
    <scope>NUCLEOTIDE SEQUENCE</scope>
    <source>
        <strain evidence="2">DSM 44838</strain>
    </source>
</reference>
<reference evidence="2" key="2">
    <citation type="journal article" date="2022" name="BMC Genomics">
        <title>Comparative genome analysis of mycobacteria focusing on tRNA and non-coding RNA.</title>
        <authorList>
            <person name="Behra P.R.K."/>
            <person name="Pettersson B.M.F."/>
            <person name="Ramesh M."/>
            <person name="Das S."/>
            <person name="Dasgupta S."/>
            <person name="Kirsebom L.A."/>
        </authorList>
    </citation>
    <scope>NUCLEOTIDE SEQUENCE</scope>
    <source>
        <strain evidence="2">DSM 44838</strain>
    </source>
</reference>
<dbReference type="EMBL" id="JACKVK010000011">
    <property type="protein sequence ID" value="MCV7423029.1"/>
    <property type="molecule type" value="Genomic_DNA"/>
</dbReference>
<dbReference type="RefSeq" id="WP_263997917.1">
    <property type="nucleotide sequence ID" value="NZ_JACKVK010000011.1"/>
</dbReference>
<proteinExistence type="predicted"/>
<gene>
    <name evidence="2" type="ORF">H7K45_20970</name>
</gene>
<keyword evidence="3" id="KW-1185">Reference proteome</keyword>
<organism evidence="2 3">
    <name type="scientific">Mycobacterium yunnanensis</name>
    <dbReference type="NCBI Taxonomy" id="368477"/>
    <lineage>
        <taxon>Bacteria</taxon>
        <taxon>Bacillati</taxon>
        <taxon>Actinomycetota</taxon>
        <taxon>Actinomycetes</taxon>
        <taxon>Mycobacteriales</taxon>
        <taxon>Mycobacteriaceae</taxon>
        <taxon>Mycobacterium</taxon>
    </lineage>
</organism>
<feature type="chain" id="PRO_5040857221" description="MspA protein" evidence="1">
    <location>
        <begin position="33"/>
        <end position="226"/>
    </location>
</feature>
<protein>
    <recommendedName>
        <fullName evidence="4">MspA protein</fullName>
    </recommendedName>
</protein>